<feature type="region of interest" description="Disordered" evidence="1">
    <location>
        <begin position="1"/>
        <end position="76"/>
    </location>
</feature>
<dbReference type="EnsemblMetazoa" id="ISCW009906-RA">
    <property type="protein sequence ID" value="ISCW009906-PA"/>
    <property type="gene ID" value="ISCW009906"/>
</dbReference>
<feature type="region of interest" description="Disordered" evidence="1">
    <location>
        <begin position="129"/>
        <end position="181"/>
    </location>
</feature>
<evidence type="ECO:0000313" key="2">
    <source>
        <dbReference type="EMBL" id="EEC11654.1"/>
    </source>
</evidence>
<dbReference type="VEuPathDB" id="VectorBase:ISCI009906"/>
<dbReference type="VEuPathDB" id="VectorBase:ISCW009906"/>
<protein>
    <submittedName>
        <fullName evidence="2 3">Uncharacterized protein</fullName>
    </submittedName>
</protein>
<dbReference type="PaxDb" id="6945-B7PYI2"/>
<keyword evidence="4" id="KW-1185">Reference proteome</keyword>
<sequence length="181" mass="20197">KLASSTLSSQGISTTPRPPKPTKQLSSQHARNDSLPRAGQTGQRTQKRNPELRGAHRPLLVQRRLPPGGARGPPVQGVRTLVLGYRRHLHQQRELREEDCGHHAGHPAAHQHHLLPRLLLFLQEEPAQEEPLHRLQRRQVQGEEGHDIPRPGESERDCGVTALSSAFPDRPFKSTGAPPFH</sequence>
<feature type="compositionally biased region" description="Low complexity" evidence="1">
    <location>
        <begin position="63"/>
        <end position="74"/>
    </location>
</feature>
<dbReference type="EMBL" id="DS820118">
    <property type="protein sequence ID" value="EEC11654.1"/>
    <property type="molecule type" value="Genomic_DNA"/>
</dbReference>
<accession>B7PYI2</accession>
<gene>
    <name evidence="2" type="ORF">IscW_ISCW009906</name>
</gene>
<dbReference type="AlphaFoldDB" id="B7PYI2"/>
<dbReference type="EMBL" id="ABJB010160258">
    <property type="status" value="NOT_ANNOTATED_CDS"/>
    <property type="molecule type" value="Genomic_DNA"/>
</dbReference>
<organism>
    <name type="scientific">Ixodes scapularis</name>
    <name type="common">Black-legged tick</name>
    <name type="synonym">Deer tick</name>
    <dbReference type="NCBI Taxonomy" id="6945"/>
    <lineage>
        <taxon>Eukaryota</taxon>
        <taxon>Metazoa</taxon>
        <taxon>Ecdysozoa</taxon>
        <taxon>Arthropoda</taxon>
        <taxon>Chelicerata</taxon>
        <taxon>Arachnida</taxon>
        <taxon>Acari</taxon>
        <taxon>Parasitiformes</taxon>
        <taxon>Ixodida</taxon>
        <taxon>Ixodoidea</taxon>
        <taxon>Ixodidae</taxon>
        <taxon>Ixodinae</taxon>
        <taxon>Ixodes</taxon>
    </lineage>
</organism>
<evidence type="ECO:0000313" key="3">
    <source>
        <dbReference type="EnsemblMetazoa" id="ISCW009906-PA"/>
    </source>
</evidence>
<feature type="compositionally biased region" description="Basic and acidic residues" evidence="1">
    <location>
        <begin position="140"/>
        <end position="158"/>
    </location>
</feature>
<feature type="non-terminal residue" evidence="2">
    <location>
        <position position="1"/>
    </location>
</feature>
<proteinExistence type="predicted"/>
<reference evidence="2 4" key="1">
    <citation type="submission" date="2008-03" db="EMBL/GenBank/DDBJ databases">
        <title>Annotation of Ixodes scapularis.</title>
        <authorList>
            <consortium name="Ixodes scapularis Genome Project Consortium"/>
            <person name="Caler E."/>
            <person name="Hannick L.I."/>
            <person name="Bidwell S."/>
            <person name="Joardar V."/>
            <person name="Thiagarajan M."/>
            <person name="Amedeo P."/>
            <person name="Galinsky K.J."/>
            <person name="Schobel S."/>
            <person name="Inman J."/>
            <person name="Hostetler J."/>
            <person name="Miller J."/>
            <person name="Hammond M."/>
            <person name="Megy K."/>
            <person name="Lawson D."/>
            <person name="Kodira C."/>
            <person name="Sutton G."/>
            <person name="Meyer J."/>
            <person name="Hill C.A."/>
            <person name="Birren B."/>
            <person name="Nene V."/>
            <person name="Collins F."/>
            <person name="Alarcon-Chaidez F."/>
            <person name="Wikel S."/>
            <person name="Strausberg R."/>
        </authorList>
    </citation>
    <scope>NUCLEOTIDE SEQUENCE [LARGE SCALE GENOMIC DNA]</scope>
    <source>
        <strain evidence="4">Wikel</strain>
        <strain evidence="2">Wikel colony</strain>
    </source>
</reference>
<evidence type="ECO:0000256" key="1">
    <source>
        <dbReference type="SAM" id="MobiDB-lite"/>
    </source>
</evidence>
<feature type="compositionally biased region" description="Polar residues" evidence="1">
    <location>
        <begin position="1"/>
        <end position="15"/>
    </location>
</feature>
<dbReference type="HOGENOM" id="CLU_1492679_0_0_1"/>
<name>B7PYI2_IXOSC</name>
<reference evidence="3" key="2">
    <citation type="submission" date="2020-05" db="UniProtKB">
        <authorList>
            <consortium name="EnsemblMetazoa"/>
        </authorList>
    </citation>
    <scope>IDENTIFICATION</scope>
    <source>
        <strain evidence="3">wikel</strain>
    </source>
</reference>
<dbReference type="InParanoid" id="B7PYI2"/>
<evidence type="ECO:0000313" key="4">
    <source>
        <dbReference type="Proteomes" id="UP000001555"/>
    </source>
</evidence>
<dbReference type="Proteomes" id="UP000001555">
    <property type="component" value="Unassembled WGS sequence"/>
</dbReference>